<protein>
    <recommendedName>
        <fullName evidence="5">HTH luxR-type domain-containing protein</fullName>
    </recommendedName>
</protein>
<evidence type="ECO:0000313" key="6">
    <source>
        <dbReference type="EMBL" id="HCK00079.1"/>
    </source>
</evidence>
<evidence type="ECO:0000259" key="5">
    <source>
        <dbReference type="PROSITE" id="PS50043"/>
    </source>
</evidence>
<organism evidence="6 7">
    <name type="scientific">Serratia grimesii</name>
    <dbReference type="NCBI Taxonomy" id="82995"/>
    <lineage>
        <taxon>Bacteria</taxon>
        <taxon>Pseudomonadati</taxon>
        <taxon>Pseudomonadota</taxon>
        <taxon>Gammaproteobacteria</taxon>
        <taxon>Enterobacterales</taxon>
        <taxon>Yersiniaceae</taxon>
        <taxon>Serratia</taxon>
    </lineage>
</organism>
<dbReference type="SUPFAM" id="SSF46894">
    <property type="entry name" value="C-terminal effector domain of the bipartite response regulators"/>
    <property type="match status" value="1"/>
</dbReference>
<name>A0A9C7QX04_9GAMM</name>
<evidence type="ECO:0000256" key="3">
    <source>
        <dbReference type="ARBA" id="ARBA00023159"/>
    </source>
</evidence>
<dbReference type="GO" id="GO:0006355">
    <property type="term" value="P:regulation of DNA-templated transcription"/>
    <property type="evidence" value="ECO:0007669"/>
    <property type="project" value="InterPro"/>
</dbReference>
<gene>
    <name evidence="6" type="ORF">DHV72_08635</name>
</gene>
<sequence length="202" mass="23593">MKRKITILFMDQNRYFTEGLRQGLSHYFNDQNIHAVFTENTAYKNTADIIFFAVESRNNMQHHYSLKLIHPSRQCLLLITERDQILPQNSPLLKACRRIISRESNIDNVIRQVERSLALQEIPGETDADKHTALSCREFDIMLHLSFGSSNSAIGRHLNISEKTVSNHKRSAMRKLNLHRDFELNYWLLHGGLYSVDRGQQR</sequence>
<dbReference type="PANTHER" id="PTHR44688">
    <property type="entry name" value="DNA-BINDING TRANSCRIPTIONAL ACTIVATOR DEVR_DOSR"/>
    <property type="match status" value="1"/>
</dbReference>
<evidence type="ECO:0000313" key="7">
    <source>
        <dbReference type="Proteomes" id="UP000262210"/>
    </source>
</evidence>
<dbReference type="PRINTS" id="PR00038">
    <property type="entry name" value="HTHLUXR"/>
</dbReference>
<reference evidence="6 7" key="1">
    <citation type="journal article" date="2018" name="Nat. Biotechnol.">
        <title>A standardized bacterial taxonomy based on genome phylogeny substantially revises the tree of life.</title>
        <authorList>
            <person name="Parks D.H."/>
            <person name="Chuvochina M."/>
            <person name="Waite D.W."/>
            <person name="Rinke C."/>
            <person name="Skarshewski A."/>
            <person name="Chaumeil P.A."/>
            <person name="Hugenholtz P."/>
        </authorList>
    </citation>
    <scope>NUCLEOTIDE SEQUENCE [LARGE SCALE GENOMIC DNA]</scope>
    <source>
        <strain evidence="6">UBA11264</strain>
    </source>
</reference>
<accession>A0A9C7QX04</accession>
<dbReference type="AlphaFoldDB" id="A0A9C7QX04"/>
<dbReference type="Pfam" id="PF00196">
    <property type="entry name" value="GerE"/>
    <property type="match status" value="1"/>
</dbReference>
<dbReference type="GO" id="GO:0003677">
    <property type="term" value="F:DNA binding"/>
    <property type="evidence" value="ECO:0007669"/>
    <property type="project" value="UniProtKB-KW"/>
</dbReference>
<evidence type="ECO:0000256" key="2">
    <source>
        <dbReference type="ARBA" id="ARBA00023125"/>
    </source>
</evidence>
<dbReference type="Proteomes" id="UP000262210">
    <property type="component" value="Unassembled WGS sequence"/>
</dbReference>
<dbReference type="InterPro" id="IPR036388">
    <property type="entry name" value="WH-like_DNA-bd_sf"/>
</dbReference>
<evidence type="ECO:0000256" key="1">
    <source>
        <dbReference type="ARBA" id="ARBA00023015"/>
    </source>
</evidence>
<dbReference type="Gene3D" id="1.10.10.10">
    <property type="entry name" value="Winged helix-like DNA-binding domain superfamily/Winged helix DNA-binding domain"/>
    <property type="match status" value="1"/>
</dbReference>
<dbReference type="InterPro" id="IPR016032">
    <property type="entry name" value="Sig_transdc_resp-reg_C-effctor"/>
</dbReference>
<proteinExistence type="predicted"/>
<keyword evidence="1" id="KW-0805">Transcription regulation</keyword>
<dbReference type="RefSeq" id="WP_261442086.1">
    <property type="nucleotide sequence ID" value="NZ_CAMIRG010000004.1"/>
</dbReference>
<dbReference type="PROSITE" id="PS50043">
    <property type="entry name" value="HTH_LUXR_2"/>
    <property type="match status" value="1"/>
</dbReference>
<feature type="domain" description="HTH luxR-type" evidence="5">
    <location>
        <begin position="127"/>
        <end position="192"/>
    </location>
</feature>
<evidence type="ECO:0000256" key="4">
    <source>
        <dbReference type="ARBA" id="ARBA00023163"/>
    </source>
</evidence>
<dbReference type="EMBL" id="DPSM01000015">
    <property type="protein sequence ID" value="HCK00079.1"/>
    <property type="molecule type" value="Genomic_DNA"/>
</dbReference>
<keyword evidence="2" id="KW-0238">DNA-binding</keyword>
<dbReference type="InterPro" id="IPR000792">
    <property type="entry name" value="Tscrpt_reg_LuxR_C"/>
</dbReference>
<dbReference type="PANTHER" id="PTHR44688:SF16">
    <property type="entry name" value="DNA-BINDING TRANSCRIPTIONAL ACTIVATOR DEVR_DOSR"/>
    <property type="match status" value="1"/>
</dbReference>
<dbReference type="PROSITE" id="PS00622">
    <property type="entry name" value="HTH_LUXR_1"/>
    <property type="match status" value="1"/>
</dbReference>
<keyword evidence="4" id="KW-0804">Transcription</keyword>
<comment type="caution">
    <text evidence="6">The sequence shown here is derived from an EMBL/GenBank/DDBJ whole genome shotgun (WGS) entry which is preliminary data.</text>
</comment>
<keyword evidence="3" id="KW-0010">Activator</keyword>
<dbReference type="CDD" id="cd06170">
    <property type="entry name" value="LuxR_C_like"/>
    <property type="match status" value="1"/>
</dbReference>
<dbReference type="SMART" id="SM00421">
    <property type="entry name" value="HTH_LUXR"/>
    <property type="match status" value="1"/>
</dbReference>